<proteinExistence type="predicted"/>
<comment type="caution">
    <text evidence="1">The sequence shown here is derived from an EMBL/GenBank/DDBJ whole genome shotgun (WGS) entry which is preliminary data.</text>
</comment>
<dbReference type="Proteomes" id="UP001153148">
    <property type="component" value="Unassembled WGS sequence"/>
</dbReference>
<sequence length="262" mass="29266">MVIQRIWCQKGAHNRIPNNVRPTHQRLPRNRSAYIRAADLARLLNSPMATVISQYSTGSRQRNRVISYLNNCDGLADKVVLSQVGSSCLCWSVIAKTWYRQDERAAVVDGRSGVGGSGRRCEAWVCQEKHKSMVNAVGNEISKKWVTLPNSEQHGLARRFISICDGGLPLESMIPVRGNNATSASNEVLLTNTIRSLHDQSYRQYASVFTTRLYMGWHYHIVPVTPVSSVPTEWSSVPSVRIISAHARKASITYMADAGKVW</sequence>
<organism evidence="1 2">
    <name type="scientific">Timema podura</name>
    <name type="common">Walking stick</name>
    <dbReference type="NCBI Taxonomy" id="61482"/>
    <lineage>
        <taxon>Eukaryota</taxon>
        <taxon>Metazoa</taxon>
        <taxon>Ecdysozoa</taxon>
        <taxon>Arthropoda</taxon>
        <taxon>Hexapoda</taxon>
        <taxon>Insecta</taxon>
        <taxon>Pterygota</taxon>
        <taxon>Neoptera</taxon>
        <taxon>Polyneoptera</taxon>
        <taxon>Phasmatodea</taxon>
        <taxon>Timematodea</taxon>
        <taxon>Timematoidea</taxon>
        <taxon>Timematidae</taxon>
        <taxon>Timema</taxon>
    </lineage>
</organism>
<gene>
    <name evidence="1" type="ORF">TPAB3V08_LOCUS5772</name>
</gene>
<name>A0ABN7NYW9_TIMPD</name>
<feature type="non-terminal residue" evidence="1">
    <location>
        <position position="262"/>
    </location>
</feature>
<protein>
    <submittedName>
        <fullName evidence="1">Uncharacterized protein</fullName>
    </submittedName>
</protein>
<reference evidence="1" key="1">
    <citation type="submission" date="2021-03" db="EMBL/GenBank/DDBJ databases">
        <authorList>
            <person name="Tran Van P."/>
        </authorList>
    </citation>
    <scope>NUCLEOTIDE SEQUENCE</scope>
</reference>
<accession>A0ABN7NYW9</accession>
<evidence type="ECO:0000313" key="1">
    <source>
        <dbReference type="EMBL" id="CAG2058805.1"/>
    </source>
</evidence>
<evidence type="ECO:0000313" key="2">
    <source>
        <dbReference type="Proteomes" id="UP001153148"/>
    </source>
</evidence>
<keyword evidence="2" id="KW-1185">Reference proteome</keyword>
<dbReference type="EMBL" id="CAJPIN010008024">
    <property type="protein sequence ID" value="CAG2058805.1"/>
    <property type="molecule type" value="Genomic_DNA"/>
</dbReference>